<organism evidence="2 3">
    <name type="scientific">Psychrobacter glaciei</name>
    <dbReference type="NCBI Taxonomy" id="619771"/>
    <lineage>
        <taxon>Bacteria</taxon>
        <taxon>Pseudomonadati</taxon>
        <taxon>Pseudomonadota</taxon>
        <taxon>Gammaproteobacteria</taxon>
        <taxon>Moraxellales</taxon>
        <taxon>Moraxellaceae</taxon>
        <taxon>Psychrobacter</taxon>
    </lineage>
</organism>
<comment type="caution">
    <text evidence="2">The sequence shown here is derived from an EMBL/GenBank/DDBJ whole genome shotgun (WGS) entry which is preliminary data.</text>
</comment>
<feature type="transmembrane region" description="Helical" evidence="1">
    <location>
        <begin position="68"/>
        <end position="84"/>
    </location>
</feature>
<feature type="transmembrane region" description="Helical" evidence="1">
    <location>
        <begin position="41"/>
        <end position="62"/>
    </location>
</feature>
<accession>A0ABQ3GT35</accession>
<gene>
    <name evidence="2" type="ORF">GCM10016272_17780</name>
</gene>
<keyword evidence="1" id="KW-1133">Transmembrane helix</keyword>
<dbReference type="Proteomes" id="UP000610203">
    <property type="component" value="Unassembled WGS sequence"/>
</dbReference>
<evidence type="ECO:0000313" key="2">
    <source>
        <dbReference type="EMBL" id="GHD33573.1"/>
    </source>
</evidence>
<proteinExistence type="predicted"/>
<keyword evidence="1" id="KW-0472">Membrane</keyword>
<reference evidence="3" key="1">
    <citation type="journal article" date="2019" name="Int. J. Syst. Evol. Microbiol.">
        <title>The Global Catalogue of Microorganisms (GCM) 10K type strain sequencing project: providing services to taxonomists for standard genome sequencing and annotation.</title>
        <authorList>
            <consortium name="The Broad Institute Genomics Platform"/>
            <consortium name="The Broad Institute Genome Sequencing Center for Infectious Disease"/>
            <person name="Wu L."/>
            <person name="Ma J."/>
        </authorList>
    </citation>
    <scope>NUCLEOTIDE SEQUENCE [LARGE SCALE GENOMIC DNA]</scope>
    <source>
        <strain evidence="3">KCTC 42280</strain>
    </source>
</reference>
<name>A0ABQ3GT35_9GAMM</name>
<evidence type="ECO:0000256" key="1">
    <source>
        <dbReference type="SAM" id="Phobius"/>
    </source>
</evidence>
<protein>
    <recommendedName>
        <fullName evidence="4">EamA domain-containing protein</fullName>
    </recommendedName>
</protein>
<keyword evidence="1" id="KW-0812">Transmembrane</keyword>
<keyword evidence="3" id="KW-1185">Reference proteome</keyword>
<sequence length="86" mass="9187">MIALSAIQFDGNVGTVGNASFAEIVVVSDKLTSAKVGIEKISAPMVIVAFLSQAFFIMINILLSESRVLVLSGLVILFYLILKAKQ</sequence>
<evidence type="ECO:0008006" key="4">
    <source>
        <dbReference type="Google" id="ProtNLM"/>
    </source>
</evidence>
<evidence type="ECO:0000313" key="3">
    <source>
        <dbReference type="Proteomes" id="UP000610203"/>
    </source>
</evidence>
<dbReference type="EMBL" id="BMZR01000003">
    <property type="protein sequence ID" value="GHD33573.1"/>
    <property type="molecule type" value="Genomic_DNA"/>
</dbReference>